<dbReference type="AlphaFoldDB" id="A0AA96JW65"/>
<dbReference type="Proteomes" id="UP001302719">
    <property type="component" value="Chromosome"/>
</dbReference>
<keyword evidence="1" id="KW-0472">Membrane</keyword>
<protein>
    <submittedName>
        <fullName evidence="2">Uncharacterized protein</fullName>
    </submittedName>
</protein>
<gene>
    <name evidence="2" type="ORF">PP769_16530</name>
</gene>
<keyword evidence="3" id="KW-1185">Reference proteome</keyword>
<dbReference type="RefSeq" id="WP_312642156.1">
    <property type="nucleotide sequence ID" value="NZ_CP116967.1"/>
</dbReference>
<dbReference type="KEGG" id="nall:PP769_16530"/>
<evidence type="ECO:0000313" key="3">
    <source>
        <dbReference type="Proteomes" id="UP001302719"/>
    </source>
</evidence>
<proteinExistence type="predicted"/>
<reference evidence="2 3" key="1">
    <citation type="submission" date="2023-01" db="EMBL/GenBank/DDBJ databases">
        <title>Cultivation and genomic characterization of new, ubiquitous marine nitrite-oxidizing bacteria from the Nitrospirales.</title>
        <authorList>
            <person name="Mueller A.J."/>
            <person name="Daebeler A."/>
            <person name="Herbold C.W."/>
            <person name="Kirkegaard R.H."/>
            <person name="Daims H."/>
        </authorList>
    </citation>
    <scope>NUCLEOTIDE SEQUENCE [LARGE SCALE GENOMIC DNA]</scope>
    <source>
        <strain evidence="2 3">VA</strain>
    </source>
</reference>
<dbReference type="EMBL" id="CP116967">
    <property type="protein sequence ID" value="WNM57556.1"/>
    <property type="molecule type" value="Genomic_DNA"/>
</dbReference>
<name>A0AA96JW65_9BACT</name>
<organism evidence="2 3">
    <name type="scientific">Candidatus Nitrospira allomarina</name>
    <dbReference type="NCBI Taxonomy" id="3020900"/>
    <lineage>
        <taxon>Bacteria</taxon>
        <taxon>Pseudomonadati</taxon>
        <taxon>Nitrospirota</taxon>
        <taxon>Nitrospiria</taxon>
        <taxon>Nitrospirales</taxon>
        <taxon>Nitrospiraceae</taxon>
        <taxon>Nitrospira</taxon>
    </lineage>
</organism>
<evidence type="ECO:0000313" key="2">
    <source>
        <dbReference type="EMBL" id="WNM57556.1"/>
    </source>
</evidence>
<sequence length="41" mass="4583">MSKSFYNFMGWLSLIVGAVLFIIPGLPGTPILLLSKYFFSI</sequence>
<evidence type="ECO:0000256" key="1">
    <source>
        <dbReference type="SAM" id="Phobius"/>
    </source>
</evidence>
<accession>A0AA96JW65</accession>
<feature type="transmembrane region" description="Helical" evidence="1">
    <location>
        <begin position="12"/>
        <end position="34"/>
    </location>
</feature>
<keyword evidence="1" id="KW-1133">Transmembrane helix</keyword>
<keyword evidence="1" id="KW-0812">Transmembrane</keyword>